<keyword evidence="2" id="KW-1185">Reference proteome</keyword>
<dbReference type="InParanoid" id="G0EH52"/>
<dbReference type="KEGG" id="pfm:Pyrfu_1418"/>
<reference evidence="1 2" key="1">
    <citation type="journal article" date="2011" name="Stand. Genomic Sci.">
        <title>Complete genome sequence of the hyperthermophilic chemolithoautotroph Pyrolobus fumarii type strain (1A).</title>
        <authorList>
            <person name="Anderson I."/>
            <person name="Goker M."/>
            <person name="Nolan M."/>
            <person name="Lucas S."/>
            <person name="Hammon N."/>
            <person name="Deshpande S."/>
            <person name="Cheng J.F."/>
            <person name="Tapia R."/>
            <person name="Han C."/>
            <person name="Goodwin L."/>
            <person name="Pitluck S."/>
            <person name="Huntemann M."/>
            <person name="Liolios K."/>
            <person name="Ivanova N."/>
            <person name="Pagani I."/>
            <person name="Mavromatis K."/>
            <person name="Ovchinikova G."/>
            <person name="Pati A."/>
            <person name="Chen A."/>
            <person name="Palaniappan K."/>
            <person name="Land M."/>
            <person name="Hauser L."/>
            <person name="Brambilla E.M."/>
            <person name="Huber H."/>
            <person name="Yasawong M."/>
            <person name="Rohde M."/>
            <person name="Spring S."/>
            <person name="Abt B."/>
            <person name="Sikorski J."/>
            <person name="Wirth R."/>
            <person name="Detter J.C."/>
            <person name="Woyke T."/>
            <person name="Bristow J."/>
            <person name="Eisen J.A."/>
            <person name="Markowitz V."/>
            <person name="Hugenholtz P."/>
            <person name="Kyrpides N.C."/>
            <person name="Klenk H.P."/>
            <person name="Lapidus A."/>
        </authorList>
    </citation>
    <scope>NUCLEOTIDE SEQUENCE [LARGE SCALE GENOMIC DNA]</scope>
    <source>
        <strain evidence="2">DSM 11204 / 1A</strain>
    </source>
</reference>
<protein>
    <submittedName>
        <fullName evidence="1">Uncharacterized protein</fullName>
    </submittedName>
</protein>
<gene>
    <name evidence="1" type="ordered locus">Pyrfu_1418</name>
</gene>
<dbReference type="Proteomes" id="UP000001037">
    <property type="component" value="Chromosome"/>
</dbReference>
<dbReference type="AlphaFoldDB" id="G0EH52"/>
<dbReference type="eggNOG" id="arCOG03413">
    <property type="taxonomic scope" value="Archaea"/>
</dbReference>
<proteinExistence type="predicted"/>
<dbReference type="HOGENOM" id="CLU_910956_0_0_2"/>
<evidence type="ECO:0000313" key="1">
    <source>
        <dbReference type="EMBL" id="AEM39276.1"/>
    </source>
</evidence>
<dbReference type="STRING" id="694429.Pyrfu_1418"/>
<sequence>MLVSKCPEPVQLTHNVTLGDACGPVARRAAVHDKVLIVGEEYEAEPRAELYRRLGVDVVVYPLGAGKAPTLVSLLRLLSDLLPSPHEKLLIEGFGGEGVVAAALLMIVDGVSAREAASRVLSLGHGLTTPLESRLLYILEKVLETSPGGARQLFEVVKRGYERGFTHGDAHASSVAELAVEVNDALSRLGYFTGLTPYTLFQSALLEPDEPRDPVHAIASALDSTLVGAVKTVAFIREGNKLEVLVGCETLMHREQCWPEVEAARQRIEAIAKKAGFRSVTYIMAPPEEVACILYRDVDRGLCEE</sequence>
<organism evidence="1 2">
    <name type="scientific">Pyrolobus fumarii (strain DSM 11204 / 1A)</name>
    <dbReference type="NCBI Taxonomy" id="694429"/>
    <lineage>
        <taxon>Archaea</taxon>
        <taxon>Thermoproteota</taxon>
        <taxon>Thermoprotei</taxon>
        <taxon>Desulfurococcales</taxon>
        <taxon>Pyrodictiaceae</taxon>
        <taxon>Pyrolobus</taxon>
    </lineage>
</organism>
<evidence type="ECO:0000313" key="2">
    <source>
        <dbReference type="Proteomes" id="UP000001037"/>
    </source>
</evidence>
<accession>G0EH52</accession>
<name>G0EH52_PYRF1</name>
<dbReference type="EMBL" id="CP002838">
    <property type="protein sequence ID" value="AEM39276.1"/>
    <property type="molecule type" value="Genomic_DNA"/>
</dbReference>